<dbReference type="EMBL" id="GU567997">
    <property type="protein sequence ID" value="ADI22801.1"/>
    <property type="molecule type" value="Genomic_DNA"/>
</dbReference>
<name>E7C5S7_9GAMM</name>
<protein>
    <submittedName>
        <fullName evidence="1">Uncharacterized protein</fullName>
    </submittedName>
</protein>
<organism evidence="1">
    <name type="scientific">uncultured Oceanospirillales bacterium HF0500_29K23</name>
    <dbReference type="NCBI Taxonomy" id="723622"/>
    <lineage>
        <taxon>Bacteria</taxon>
        <taxon>Pseudomonadati</taxon>
        <taxon>Pseudomonadota</taxon>
        <taxon>Gammaproteobacteria</taxon>
        <taxon>Oceanospirillales</taxon>
        <taxon>environmental samples</taxon>
    </lineage>
</organism>
<dbReference type="AlphaFoldDB" id="E7C5S7"/>
<sequence length="70" mass="8182">MPQLVYSKGPFDFSFTAKDGETYVVEVTQDLKQWGELETIEGIGKQVKFIDPRQPLVPFKRNFYRVKLVE</sequence>
<proteinExistence type="predicted"/>
<evidence type="ECO:0000313" key="1">
    <source>
        <dbReference type="EMBL" id="ADI22801.1"/>
    </source>
</evidence>
<accession>E7C5S7</accession>
<reference evidence="1" key="1">
    <citation type="submission" date="2010-01" db="EMBL/GenBank/DDBJ databases">
        <title>Genome fragments of uncultured bacteria from the North Pacific subtropical Gyre.</title>
        <authorList>
            <person name="Pham V.D."/>
            <person name="Delong E.F."/>
        </authorList>
    </citation>
    <scope>NUCLEOTIDE SEQUENCE</scope>
</reference>